<keyword evidence="5 10" id="KW-0540">Nuclease</keyword>
<dbReference type="InterPro" id="IPR002156">
    <property type="entry name" value="RNaseH_domain"/>
</dbReference>
<protein>
    <recommendedName>
        <fullName evidence="4 10">Ribonuclease H</fullName>
        <shortName evidence="10">RNase H</shortName>
        <ecNumber evidence="4 10">3.1.26.4</ecNumber>
    </recommendedName>
</protein>
<name>A0ABZ0GTA1_9GAMM</name>
<dbReference type="SUPFAM" id="SSF53098">
    <property type="entry name" value="Ribonuclease H-like"/>
    <property type="match status" value="1"/>
</dbReference>
<dbReference type="PROSITE" id="PS50879">
    <property type="entry name" value="RNASE_H_1"/>
    <property type="match status" value="1"/>
</dbReference>
<dbReference type="CDD" id="cd09278">
    <property type="entry name" value="RNase_HI_prokaryote_like"/>
    <property type="match status" value="1"/>
</dbReference>
<evidence type="ECO:0000256" key="7">
    <source>
        <dbReference type="ARBA" id="ARBA00022759"/>
    </source>
</evidence>
<dbReference type="PANTHER" id="PTHR10642:SF26">
    <property type="entry name" value="RIBONUCLEASE H1"/>
    <property type="match status" value="1"/>
</dbReference>
<keyword evidence="7 10" id="KW-0255">Endonuclease</keyword>
<feature type="binding site" evidence="10">
    <location>
        <position position="73"/>
    </location>
    <ligand>
        <name>Mg(2+)</name>
        <dbReference type="ChEBI" id="CHEBI:18420"/>
        <label>1</label>
    </ligand>
</feature>
<accession>A0ABZ0GTA1</accession>
<keyword evidence="9 10" id="KW-0460">Magnesium</keyword>
<gene>
    <name evidence="10 12" type="primary">rnhA</name>
    <name evidence="12" type="ORF">RI844_05445</name>
</gene>
<evidence type="ECO:0000256" key="4">
    <source>
        <dbReference type="ARBA" id="ARBA00012180"/>
    </source>
</evidence>
<comment type="subcellular location">
    <subcellularLocation>
        <location evidence="10">Cytoplasm</location>
    </subcellularLocation>
</comment>
<comment type="cofactor">
    <cofactor evidence="10">
        <name>Mg(2+)</name>
        <dbReference type="ChEBI" id="CHEBI:18420"/>
    </cofactor>
    <text evidence="10">Binds 1 Mg(2+) ion per subunit. May bind a second metal ion at a regulatory site, or after substrate binding.</text>
</comment>
<feature type="binding site" evidence="10">
    <location>
        <position position="51"/>
    </location>
    <ligand>
        <name>Mg(2+)</name>
        <dbReference type="ChEBI" id="CHEBI:18420"/>
        <label>1</label>
    </ligand>
</feature>
<sequence length="158" mass="17735">MTKAIKQLEIFTDGSCLGNPGPGGYGAVLKYQGHVKELAQGYQLTTNNRMEMLATIKALEILKEPCKVTVTTDSQYVRQGITGWVNNWVKNNWQTASKQPVKNVDLWKALYEQNKRHDIDWQWVKGHSGHPDNERCDDLARTAAEGSDLLSDIGYQVG</sequence>
<dbReference type="RefSeq" id="WP_348397431.1">
    <property type="nucleotide sequence ID" value="NZ_CP136600.1"/>
</dbReference>
<dbReference type="Pfam" id="PF00075">
    <property type="entry name" value="RNase_H"/>
    <property type="match status" value="1"/>
</dbReference>
<dbReference type="InterPro" id="IPR050092">
    <property type="entry name" value="RNase_H"/>
</dbReference>
<evidence type="ECO:0000313" key="13">
    <source>
        <dbReference type="Proteomes" id="UP001301442"/>
    </source>
</evidence>
<evidence type="ECO:0000256" key="5">
    <source>
        <dbReference type="ARBA" id="ARBA00022722"/>
    </source>
</evidence>
<dbReference type="EC" id="3.1.26.4" evidence="4 10"/>
<dbReference type="PANTHER" id="PTHR10642">
    <property type="entry name" value="RIBONUCLEASE H1"/>
    <property type="match status" value="1"/>
</dbReference>
<dbReference type="InterPro" id="IPR012337">
    <property type="entry name" value="RNaseH-like_sf"/>
</dbReference>
<evidence type="ECO:0000256" key="1">
    <source>
        <dbReference type="ARBA" id="ARBA00000077"/>
    </source>
</evidence>
<dbReference type="GO" id="GO:0004523">
    <property type="term" value="F:RNA-DNA hybrid ribonuclease activity"/>
    <property type="evidence" value="ECO:0007669"/>
    <property type="project" value="UniProtKB-EC"/>
</dbReference>
<comment type="function">
    <text evidence="10">Endonuclease that specifically degrades the RNA of RNA-DNA hybrids.</text>
</comment>
<dbReference type="InterPro" id="IPR022892">
    <property type="entry name" value="RNaseHI"/>
</dbReference>
<feature type="binding site" evidence="10">
    <location>
        <position position="13"/>
    </location>
    <ligand>
        <name>Mg(2+)</name>
        <dbReference type="ChEBI" id="CHEBI:18420"/>
        <label>1</label>
    </ligand>
</feature>
<feature type="binding site" evidence="10">
    <location>
        <position position="137"/>
    </location>
    <ligand>
        <name>Mg(2+)</name>
        <dbReference type="ChEBI" id="CHEBI:18420"/>
        <label>2</label>
    </ligand>
</feature>
<keyword evidence="10" id="KW-0963">Cytoplasm</keyword>
<dbReference type="InterPro" id="IPR036397">
    <property type="entry name" value="RNaseH_sf"/>
</dbReference>
<evidence type="ECO:0000256" key="3">
    <source>
        <dbReference type="ARBA" id="ARBA00011245"/>
    </source>
</evidence>
<dbReference type="Proteomes" id="UP001301442">
    <property type="component" value="Chromosome"/>
</dbReference>
<dbReference type="Gene3D" id="3.30.420.10">
    <property type="entry name" value="Ribonuclease H-like superfamily/Ribonuclease H"/>
    <property type="match status" value="1"/>
</dbReference>
<evidence type="ECO:0000256" key="8">
    <source>
        <dbReference type="ARBA" id="ARBA00022801"/>
    </source>
</evidence>
<keyword evidence="6 10" id="KW-0479">Metal-binding</keyword>
<organism evidence="12 13">
    <name type="scientific">Thalassotalea fonticola</name>
    <dbReference type="NCBI Taxonomy" id="3065649"/>
    <lineage>
        <taxon>Bacteria</taxon>
        <taxon>Pseudomonadati</taxon>
        <taxon>Pseudomonadota</taxon>
        <taxon>Gammaproteobacteria</taxon>
        <taxon>Alteromonadales</taxon>
        <taxon>Colwelliaceae</taxon>
        <taxon>Thalassotalea</taxon>
    </lineage>
</organism>
<keyword evidence="13" id="KW-1185">Reference proteome</keyword>
<proteinExistence type="inferred from homology"/>
<comment type="subunit">
    <text evidence="3 10">Monomer.</text>
</comment>
<dbReference type="EMBL" id="CP136600">
    <property type="protein sequence ID" value="WOH38662.1"/>
    <property type="molecule type" value="Genomic_DNA"/>
</dbReference>
<dbReference type="NCBIfam" id="NF001236">
    <property type="entry name" value="PRK00203.1"/>
    <property type="match status" value="1"/>
</dbReference>
<dbReference type="HAMAP" id="MF_00042">
    <property type="entry name" value="RNase_H"/>
    <property type="match status" value="1"/>
</dbReference>
<feature type="domain" description="RNase H type-1" evidence="11">
    <location>
        <begin position="4"/>
        <end position="145"/>
    </location>
</feature>
<reference evidence="12 13" key="1">
    <citation type="submission" date="2023-09" db="EMBL/GenBank/DDBJ databases">
        <authorList>
            <person name="Qi X."/>
        </authorList>
    </citation>
    <scope>NUCLEOTIDE SEQUENCE [LARGE SCALE GENOMIC DNA]</scope>
    <source>
        <strain evidence="12 13">S1-1</strain>
    </source>
</reference>
<evidence type="ECO:0000259" key="11">
    <source>
        <dbReference type="PROSITE" id="PS50879"/>
    </source>
</evidence>
<keyword evidence="8 10" id="KW-0378">Hydrolase</keyword>
<evidence type="ECO:0000256" key="6">
    <source>
        <dbReference type="ARBA" id="ARBA00022723"/>
    </source>
</evidence>
<comment type="catalytic activity">
    <reaction evidence="1 10">
        <text>Endonucleolytic cleavage to 5'-phosphomonoester.</text>
        <dbReference type="EC" id="3.1.26.4"/>
    </reaction>
</comment>
<evidence type="ECO:0000256" key="2">
    <source>
        <dbReference type="ARBA" id="ARBA00005300"/>
    </source>
</evidence>
<comment type="similarity">
    <text evidence="2 10">Belongs to the RNase H family.</text>
</comment>
<evidence type="ECO:0000256" key="10">
    <source>
        <dbReference type="HAMAP-Rule" id="MF_00042"/>
    </source>
</evidence>
<evidence type="ECO:0000256" key="9">
    <source>
        <dbReference type="ARBA" id="ARBA00022842"/>
    </source>
</evidence>
<evidence type="ECO:0000313" key="12">
    <source>
        <dbReference type="EMBL" id="WOH38662.1"/>
    </source>
</evidence>
<feature type="binding site" evidence="10">
    <location>
        <position position="13"/>
    </location>
    <ligand>
        <name>Mg(2+)</name>
        <dbReference type="ChEBI" id="CHEBI:18420"/>
        <label>2</label>
    </ligand>
</feature>